<gene>
    <name evidence="1" type="ORF">BJ085DRAFT_41400</name>
</gene>
<keyword evidence="2" id="KW-1185">Reference proteome</keyword>
<protein>
    <recommendedName>
        <fullName evidence="3">Retrotransposon gag domain-containing protein</fullName>
    </recommendedName>
</protein>
<evidence type="ECO:0000313" key="2">
    <source>
        <dbReference type="Proteomes" id="UP000268162"/>
    </source>
</evidence>
<name>A0A4P9ZK67_9FUNG</name>
<proteinExistence type="predicted"/>
<evidence type="ECO:0008006" key="3">
    <source>
        <dbReference type="Google" id="ProtNLM"/>
    </source>
</evidence>
<reference evidence="2" key="1">
    <citation type="journal article" date="2018" name="Nat. Microbiol.">
        <title>Leveraging single-cell genomics to expand the fungal tree of life.</title>
        <authorList>
            <person name="Ahrendt S.R."/>
            <person name="Quandt C.A."/>
            <person name="Ciobanu D."/>
            <person name="Clum A."/>
            <person name="Salamov A."/>
            <person name="Andreopoulos B."/>
            <person name="Cheng J.F."/>
            <person name="Woyke T."/>
            <person name="Pelin A."/>
            <person name="Henrissat B."/>
            <person name="Reynolds N.K."/>
            <person name="Benny G.L."/>
            <person name="Smith M.E."/>
            <person name="James T.Y."/>
            <person name="Grigoriev I.V."/>
        </authorList>
    </citation>
    <scope>NUCLEOTIDE SEQUENCE [LARGE SCALE GENOMIC DNA]</scope>
    <source>
        <strain evidence="2">RSA 468</strain>
    </source>
</reference>
<dbReference type="Proteomes" id="UP000268162">
    <property type="component" value="Unassembled WGS sequence"/>
</dbReference>
<accession>A0A4P9ZK67</accession>
<evidence type="ECO:0000313" key="1">
    <source>
        <dbReference type="EMBL" id="RKP33627.1"/>
    </source>
</evidence>
<dbReference type="AlphaFoldDB" id="A0A4P9ZK67"/>
<organism evidence="1 2">
    <name type="scientific">Dimargaris cristalligena</name>
    <dbReference type="NCBI Taxonomy" id="215637"/>
    <lineage>
        <taxon>Eukaryota</taxon>
        <taxon>Fungi</taxon>
        <taxon>Fungi incertae sedis</taxon>
        <taxon>Zoopagomycota</taxon>
        <taxon>Kickxellomycotina</taxon>
        <taxon>Dimargaritomycetes</taxon>
        <taxon>Dimargaritales</taxon>
        <taxon>Dimargaritaceae</taxon>
        <taxon>Dimargaris</taxon>
    </lineage>
</organism>
<dbReference type="EMBL" id="ML003687">
    <property type="protein sequence ID" value="RKP33627.1"/>
    <property type="molecule type" value="Genomic_DNA"/>
</dbReference>
<sequence length="153" mass="16929">MPTDSQTDRIHQLEERIRALEGPLAANDTLASIVSTEAQLLLQAKLGHGTPPHYQGNPGDNPLAWLQSMEMFCELRSIPRTHWVAFVSESLDGLAATWFRHTVADEVQSHPNLALAQLPIMAWPTFTQISLLTSGPRIFDLPLARDKLGNSNP</sequence>